<dbReference type="RefSeq" id="WP_143946941.1">
    <property type="nucleotide sequence ID" value="NZ_BAABMB010000004.1"/>
</dbReference>
<keyword evidence="2" id="KW-0489">Methyltransferase</keyword>
<evidence type="ECO:0000259" key="1">
    <source>
        <dbReference type="Pfam" id="PF08241"/>
    </source>
</evidence>
<comment type="caution">
    <text evidence="2">The sequence shown here is derived from an EMBL/GenBank/DDBJ whole genome shotgun (WGS) entry which is preliminary data.</text>
</comment>
<evidence type="ECO:0000313" key="2">
    <source>
        <dbReference type="EMBL" id="TSH98059.1"/>
    </source>
</evidence>
<dbReference type="PANTHER" id="PTHR43861">
    <property type="entry name" value="TRANS-ACONITATE 2-METHYLTRANSFERASE-RELATED"/>
    <property type="match status" value="1"/>
</dbReference>
<dbReference type="CDD" id="cd02440">
    <property type="entry name" value="AdoMet_MTases"/>
    <property type="match status" value="1"/>
</dbReference>
<gene>
    <name evidence="2" type="ORF">FOZ76_04540</name>
</gene>
<organism evidence="2 3">
    <name type="scientific">Verticiella sediminum</name>
    <dbReference type="NCBI Taxonomy" id="1247510"/>
    <lineage>
        <taxon>Bacteria</taxon>
        <taxon>Pseudomonadati</taxon>
        <taxon>Pseudomonadota</taxon>
        <taxon>Betaproteobacteria</taxon>
        <taxon>Burkholderiales</taxon>
        <taxon>Alcaligenaceae</taxon>
        <taxon>Verticiella</taxon>
    </lineage>
</organism>
<proteinExistence type="predicted"/>
<name>A0A556AYN8_9BURK</name>
<dbReference type="GO" id="GO:0032259">
    <property type="term" value="P:methylation"/>
    <property type="evidence" value="ECO:0007669"/>
    <property type="project" value="UniProtKB-KW"/>
</dbReference>
<keyword evidence="3" id="KW-1185">Reference proteome</keyword>
<dbReference type="InterPro" id="IPR013216">
    <property type="entry name" value="Methyltransf_11"/>
</dbReference>
<dbReference type="Gene3D" id="3.40.50.150">
    <property type="entry name" value="Vaccinia Virus protein VP39"/>
    <property type="match status" value="1"/>
</dbReference>
<dbReference type="PANTHER" id="PTHR43861:SF1">
    <property type="entry name" value="TRANS-ACONITATE 2-METHYLTRANSFERASE"/>
    <property type="match status" value="1"/>
</dbReference>
<reference evidence="2 3" key="1">
    <citation type="submission" date="2019-07" db="EMBL/GenBank/DDBJ databases">
        <title>Qingshengfaniella alkalisoli gen. nov., sp. nov., isolated from saline soil.</title>
        <authorList>
            <person name="Xu L."/>
            <person name="Huang X.-X."/>
            <person name="Sun J.-Q."/>
        </authorList>
    </citation>
    <scope>NUCLEOTIDE SEQUENCE [LARGE SCALE GENOMIC DNA]</scope>
    <source>
        <strain evidence="2 3">DSM 27279</strain>
    </source>
</reference>
<dbReference type="Pfam" id="PF08241">
    <property type="entry name" value="Methyltransf_11"/>
    <property type="match status" value="1"/>
</dbReference>
<dbReference type="SUPFAM" id="SSF53335">
    <property type="entry name" value="S-adenosyl-L-methionine-dependent methyltransferases"/>
    <property type="match status" value="1"/>
</dbReference>
<sequence>MAQNIYDTPEFFAGYSGLPRSVLGLDGAPEWPSVRALLPALAGRDVVDLGCGFGAFARWAAQQDAASVLALDLSENMLARARELTASPAVRYQRADLEQLSLPRAAFDLAYSALALHYVEDYARLAASVFDALRPGSAFVFTIEHPIYMASTRPGWLQREDGERTWALDHYACEGERITHWFADGVRKYHRTLATTVNTLLAAGFTLERIAEWSPSADQLAQQPALGDEMQRPMLLVVAASR</sequence>
<dbReference type="GO" id="GO:0008757">
    <property type="term" value="F:S-adenosylmethionine-dependent methyltransferase activity"/>
    <property type="evidence" value="ECO:0007669"/>
    <property type="project" value="InterPro"/>
</dbReference>
<evidence type="ECO:0000313" key="3">
    <source>
        <dbReference type="Proteomes" id="UP000318405"/>
    </source>
</evidence>
<feature type="domain" description="Methyltransferase type 11" evidence="1">
    <location>
        <begin position="47"/>
        <end position="141"/>
    </location>
</feature>
<dbReference type="OrthoDB" id="9791837at2"/>
<dbReference type="Proteomes" id="UP000318405">
    <property type="component" value="Unassembled WGS sequence"/>
</dbReference>
<dbReference type="AlphaFoldDB" id="A0A556AYN8"/>
<keyword evidence="2" id="KW-0808">Transferase</keyword>
<dbReference type="EMBL" id="VLTJ01000007">
    <property type="protein sequence ID" value="TSH98059.1"/>
    <property type="molecule type" value="Genomic_DNA"/>
</dbReference>
<accession>A0A556AYN8</accession>
<dbReference type="InterPro" id="IPR029063">
    <property type="entry name" value="SAM-dependent_MTases_sf"/>
</dbReference>
<protein>
    <submittedName>
        <fullName evidence="2">Class I SAM-dependent methyltransferase</fullName>
    </submittedName>
</protein>